<accession>A0A0K9GVY1</accession>
<reference evidence="6" key="1">
    <citation type="submission" date="2015-07" db="EMBL/GenBank/DDBJ databases">
        <title>Genome sequencing project for genomic taxonomy and phylogenomics of Bacillus-like bacteria.</title>
        <authorList>
            <person name="Liu B."/>
            <person name="Wang J."/>
            <person name="Zhu Y."/>
            <person name="Liu G."/>
            <person name="Chen Q."/>
            <person name="Chen Z."/>
            <person name="Lan J."/>
            <person name="Che J."/>
            <person name="Ge C."/>
            <person name="Shi H."/>
            <person name="Pan Z."/>
            <person name="Liu X."/>
        </authorList>
    </citation>
    <scope>NUCLEOTIDE SEQUENCE [LARGE SCALE GENOMIC DNA]</scope>
    <source>
        <strain evidence="6">FJAT-27997</strain>
    </source>
</reference>
<dbReference type="InterPro" id="IPR051782">
    <property type="entry name" value="ABC_Transporter_VariousFunc"/>
</dbReference>
<evidence type="ECO:0000256" key="3">
    <source>
        <dbReference type="ARBA" id="ARBA00022840"/>
    </source>
</evidence>
<keyword evidence="6" id="KW-1185">Reference proteome</keyword>
<dbReference type="PANTHER" id="PTHR42939:SF1">
    <property type="entry name" value="ABC TRANSPORTER ATP-BINDING PROTEIN ALBC-RELATED"/>
    <property type="match status" value="1"/>
</dbReference>
<dbReference type="SMART" id="SM00382">
    <property type="entry name" value="AAA"/>
    <property type="match status" value="1"/>
</dbReference>
<gene>
    <name evidence="5" type="ORF">AC625_13595</name>
</gene>
<sequence>MKVIESKEMTKVYGKTYALNGITFEIEENKITGIIGRNGAGKTTMLKIIAGLFKETSGEVRVFSEKPFNNLTVSANMIFIDDGMILPASLNLKEILDEAERFYENWDSSLANRLFDYFSLSPNQYHSNLSKGMKSTFNMILGLSAKCPLTIFDEPTTGMDAGVRHDFYRVMLKDYLAYPRTILLSSHHLEEIEDLLEDILLIKDGRVHLHLPVADLKEWAIGLSGKKDLINEWVKTKKVFHEKSIGHNNLYVVVKNDFTIRELENITLSGLDVFPVSSSDLCMYLTQKTKGGIDDVYNKAKSDKYS</sequence>
<evidence type="ECO:0000313" key="6">
    <source>
        <dbReference type="Proteomes" id="UP000037146"/>
    </source>
</evidence>
<dbReference type="CDD" id="cd03230">
    <property type="entry name" value="ABC_DR_subfamily_A"/>
    <property type="match status" value="1"/>
</dbReference>
<dbReference type="InterPro" id="IPR027417">
    <property type="entry name" value="P-loop_NTPase"/>
</dbReference>
<dbReference type="EMBL" id="LFZW01000001">
    <property type="protein sequence ID" value="KMY50407.1"/>
    <property type="molecule type" value="Genomic_DNA"/>
</dbReference>
<evidence type="ECO:0000313" key="5">
    <source>
        <dbReference type="EMBL" id="KMY50407.1"/>
    </source>
</evidence>
<dbReference type="Proteomes" id="UP000037146">
    <property type="component" value="Unassembled WGS sequence"/>
</dbReference>
<dbReference type="RefSeq" id="WP_049681759.1">
    <property type="nucleotide sequence ID" value="NZ_LFZW01000001.1"/>
</dbReference>
<organism evidence="5 6">
    <name type="scientific">Peribacillus loiseleuriae</name>
    <dbReference type="NCBI Taxonomy" id="1679170"/>
    <lineage>
        <taxon>Bacteria</taxon>
        <taxon>Bacillati</taxon>
        <taxon>Bacillota</taxon>
        <taxon>Bacilli</taxon>
        <taxon>Bacillales</taxon>
        <taxon>Bacillaceae</taxon>
        <taxon>Peribacillus</taxon>
    </lineage>
</organism>
<dbReference type="InterPro" id="IPR003439">
    <property type="entry name" value="ABC_transporter-like_ATP-bd"/>
</dbReference>
<proteinExistence type="predicted"/>
<protein>
    <submittedName>
        <fullName evidence="5">ABC transporter</fullName>
    </submittedName>
</protein>
<evidence type="ECO:0000256" key="1">
    <source>
        <dbReference type="ARBA" id="ARBA00022448"/>
    </source>
</evidence>
<keyword evidence="1" id="KW-0813">Transport</keyword>
<name>A0A0K9GVY1_9BACI</name>
<dbReference type="GO" id="GO:0016887">
    <property type="term" value="F:ATP hydrolysis activity"/>
    <property type="evidence" value="ECO:0007669"/>
    <property type="project" value="InterPro"/>
</dbReference>
<dbReference type="SUPFAM" id="SSF52540">
    <property type="entry name" value="P-loop containing nucleoside triphosphate hydrolases"/>
    <property type="match status" value="1"/>
</dbReference>
<comment type="caution">
    <text evidence="5">The sequence shown here is derived from an EMBL/GenBank/DDBJ whole genome shotgun (WGS) entry which is preliminary data.</text>
</comment>
<dbReference type="PROSITE" id="PS50893">
    <property type="entry name" value="ABC_TRANSPORTER_2"/>
    <property type="match status" value="1"/>
</dbReference>
<dbReference type="STRING" id="1679170.AC625_13595"/>
<dbReference type="InterPro" id="IPR003593">
    <property type="entry name" value="AAA+_ATPase"/>
</dbReference>
<dbReference type="OrthoDB" id="9804819at2"/>
<dbReference type="PATRIC" id="fig|1679170.3.peg.3105"/>
<evidence type="ECO:0000256" key="2">
    <source>
        <dbReference type="ARBA" id="ARBA00022741"/>
    </source>
</evidence>
<dbReference type="PANTHER" id="PTHR42939">
    <property type="entry name" value="ABC TRANSPORTER ATP-BINDING PROTEIN ALBC-RELATED"/>
    <property type="match status" value="1"/>
</dbReference>
<dbReference type="AlphaFoldDB" id="A0A0K9GVY1"/>
<keyword evidence="3" id="KW-0067">ATP-binding</keyword>
<feature type="domain" description="ABC transporter" evidence="4">
    <location>
        <begin position="4"/>
        <end position="229"/>
    </location>
</feature>
<dbReference type="Gene3D" id="3.40.50.300">
    <property type="entry name" value="P-loop containing nucleotide triphosphate hydrolases"/>
    <property type="match status" value="1"/>
</dbReference>
<keyword evidence="2" id="KW-0547">Nucleotide-binding</keyword>
<evidence type="ECO:0000259" key="4">
    <source>
        <dbReference type="PROSITE" id="PS50893"/>
    </source>
</evidence>
<dbReference type="Pfam" id="PF00005">
    <property type="entry name" value="ABC_tran"/>
    <property type="match status" value="1"/>
</dbReference>
<dbReference type="GO" id="GO:0005524">
    <property type="term" value="F:ATP binding"/>
    <property type="evidence" value="ECO:0007669"/>
    <property type="project" value="UniProtKB-KW"/>
</dbReference>